<dbReference type="STRING" id="670483.S7PZ53"/>
<organism evidence="1 2">
    <name type="scientific">Gloeophyllum trabeum (strain ATCC 11539 / FP-39264 / Madison 617)</name>
    <name type="common">Brown rot fungus</name>
    <dbReference type="NCBI Taxonomy" id="670483"/>
    <lineage>
        <taxon>Eukaryota</taxon>
        <taxon>Fungi</taxon>
        <taxon>Dikarya</taxon>
        <taxon>Basidiomycota</taxon>
        <taxon>Agaricomycotina</taxon>
        <taxon>Agaricomycetes</taxon>
        <taxon>Gloeophyllales</taxon>
        <taxon>Gloeophyllaceae</taxon>
        <taxon>Gloeophyllum</taxon>
    </lineage>
</organism>
<dbReference type="OMA" id="LENDCHY"/>
<dbReference type="GeneID" id="19300478"/>
<dbReference type="RefSeq" id="XP_007868648.1">
    <property type="nucleotide sequence ID" value="XM_007870457.1"/>
</dbReference>
<reference evidence="1 2" key="1">
    <citation type="journal article" date="2012" name="Science">
        <title>The Paleozoic origin of enzymatic lignin decomposition reconstructed from 31 fungal genomes.</title>
        <authorList>
            <person name="Floudas D."/>
            <person name="Binder M."/>
            <person name="Riley R."/>
            <person name="Barry K."/>
            <person name="Blanchette R.A."/>
            <person name="Henrissat B."/>
            <person name="Martinez A.T."/>
            <person name="Otillar R."/>
            <person name="Spatafora J.W."/>
            <person name="Yadav J.S."/>
            <person name="Aerts A."/>
            <person name="Benoit I."/>
            <person name="Boyd A."/>
            <person name="Carlson A."/>
            <person name="Copeland A."/>
            <person name="Coutinho P.M."/>
            <person name="de Vries R.P."/>
            <person name="Ferreira P."/>
            <person name="Findley K."/>
            <person name="Foster B."/>
            <person name="Gaskell J."/>
            <person name="Glotzer D."/>
            <person name="Gorecki P."/>
            <person name="Heitman J."/>
            <person name="Hesse C."/>
            <person name="Hori C."/>
            <person name="Igarashi K."/>
            <person name="Jurgens J.A."/>
            <person name="Kallen N."/>
            <person name="Kersten P."/>
            <person name="Kohler A."/>
            <person name="Kuees U."/>
            <person name="Kumar T.K.A."/>
            <person name="Kuo A."/>
            <person name="LaButti K."/>
            <person name="Larrondo L.F."/>
            <person name="Lindquist E."/>
            <person name="Ling A."/>
            <person name="Lombard V."/>
            <person name="Lucas S."/>
            <person name="Lundell T."/>
            <person name="Martin R."/>
            <person name="McLaughlin D.J."/>
            <person name="Morgenstern I."/>
            <person name="Morin E."/>
            <person name="Murat C."/>
            <person name="Nagy L.G."/>
            <person name="Nolan M."/>
            <person name="Ohm R.A."/>
            <person name="Patyshakuliyeva A."/>
            <person name="Rokas A."/>
            <person name="Ruiz-Duenas F.J."/>
            <person name="Sabat G."/>
            <person name="Salamov A."/>
            <person name="Samejima M."/>
            <person name="Schmutz J."/>
            <person name="Slot J.C."/>
            <person name="St John F."/>
            <person name="Stenlid J."/>
            <person name="Sun H."/>
            <person name="Sun S."/>
            <person name="Syed K."/>
            <person name="Tsang A."/>
            <person name="Wiebenga A."/>
            <person name="Young D."/>
            <person name="Pisabarro A."/>
            <person name="Eastwood D.C."/>
            <person name="Martin F."/>
            <person name="Cullen D."/>
            <person name="Grigoriev I.V."/>
            <person name="Hibbett D.S."/>
        </authorList>
    </citation>
    <scope>NUCLEOTIDE SEQUENCE [LARGE SCALE GENOMIC DNA]</scope>
    <source>
        <strain evidence="1 2">ATCC 11539</strain>
    </source>
</reference>
<gene>
    <name evidence="1" type="ORF">GLOTRDRAFT_11836</name>
</gene>
<evidence type="ECO:0000313" key="2">
    <source>
        <dbReference type="Proteomes" id="UP000030669"/>
    </source>
</evidence>
<proteinExistence type="predicted"/>
<name>S7PZ53_GLOTA</name>
<accession>S7PZ53</accession>
<sequence>INIQSTRGQHILTVDLGPKFQSDMVTIAAKKGDRLDIVADLWYLEKDCHLEWRVQFPPDDVDLQSARAKIDSGQLSI</sequence>
<protein>
    <recommendedName>
        <fullName evidence="3">SHSP domain-containing protein</fullName>
    </recommendedName>
</protein>
<evidence type="ECO:0000313" key="1">
    <source>
        <dbReference type="EMBL" id="EPQ52562.1"/>
    </source>
</evidence>
<dbReference type="AlphaFoldDB" id="S7PZ53"/>
<feature type="non-terminal residue" evidence="1">
    <location>
        <position position="1"/>
    </location>
</feature>
<dbReference type="EMBL" id="KB469307">
    <property type="protein sequence ID" value="EPQ52562.1"/>
    <property type="molecule type" value="Genomic_DNA"/>
</dbReference>
<dbReference type="KEGG" id="gtr:GLOTRDRAFT_11836"/>
<dbReference type="CDD" id="cd06464">
    <property type="entry name" value="ACD_sHsps-like"/>
    <property type="match status" value="1"/>
</dbReference>
<dbReference type="eggNOG" id="ENOG502SYR1">
    <property type="taxonomic scope" value="Eukaryota"/>
</dbReference>
<dbReference type="HOGENOM" id="CLU_148795_2_0_1"/>
<feature type="non-terminal residue" evidence="1">
    <location>
        <position position="77"/>
    </location>
</feature>
<evidence type="ECO:0008006" key="3">
    <source>
        <dbReference type="Google" id="ProtNLM"/>
    </source>
</evidence>
<keyword evidence="2" id="KW-1185">Reference proteome</keyword>
<dbReference type="Proteomes" id="UP000030669">
    <property type="component" value="Unassembled WGS sequence"/>
</dbReference>
<dbReference type="OrthoDB" id="3253535at2759"/>